<dbReference type="InterPro" id="IPR035996">
    <property type="entry name" value="4pyrrol_Methylase_sf"/>
</dbReference>
<dbReference type="GO" id="GO:0046052">
    <property type="term" value="P:UTP catabolic process"/>
    <property type="evidence" value="ECO:0007669"/>
    <property type="project" value="TreeGrafter"/>
</dbReference>
<dbReference type="Proteomes" id="UP000297597">
    <property type="component" value="Unassembled WGS sequence"/>
</dbReference>
<dbReference type="NCBIfam" id="TIGR00444">
    <property type="entry name" value="mazG"/>
    <property type="match status" value="1"/>
</dbReference>
<dbReference type="PANTHER" id="PTHR30522">
    <property type="entry name" value="NUCLEOSIDE TRIPHOSPHATE PYROPHOSPHOHYDROLASE"/>
    <property type="match status" value="1"/>
</dbReference>
<dbReference type="InterPro" id="IPR024180">
    <property type="entry name" value="Tetrapyrrole_Mease/MazG_pred"/>
</dbReference>
<feature type="domain" description="Tetrapyrrole methylase" evidence="1">
    <location>
        <begin position="6"/>
        <end position="210"/>
    </location>
</feature>
<gene>
    <name evidence="3" type="primary">mazG</name>
    <name evidence="3" type="ORF">Pmgp_01149</name>
</gene>
<dbReference type="GO" id="GO:0006950">
    <property type="term" value="P:response to stress"/>
    <property type="evidence" value="ECO:0007669"/>
    <property type="project" value="UniProtKB-ARBA"/>
</dbReference>
<dbReference type="SUPFAM" id="SSF101386">
    <property type="entry name" value="all-alpha NTP pyrophosphatases"/>
    <property type="match status" value="2"/>
</dbReference>
<keyword evidence="3" id="KW-0378">Hydrolase</keyword>
<evidence type="ECO:0000259" key="1">
    <source>
        <dbReference type="Pfam" id="PF00590"/>
    </source>
</evidence>
<dbReference type="InterPro" id="IPR048011">
    <property type="entry name" value="NTP-PPase_MazG-like_C"/>
</dbReference>
<feature type="domain" description="NTP pyrophosphohydrolase MazG-like" evidence="2">
    <location>
        <begin position="313"/>
        <end position="386"/>
    </location>
</feature>
<dbReference type="GO" id="GO:0046047">
    <property type="term" value="P:TTP catabolic process"/>
    <property type="evidence" value="ECO:0007669"/>
    <property type="project" value="TreeGrafter"/>
</dbReference>
<dbReference type="CDD" id="cd11528">
    <property type="entry name" value="NTP-PPase_MazG_Nterm"/>
    <property type="match status" value="1"/>
</dbReference>
<dbReference type="GO" id="GO:0046061">
    <property type="term" value="P:dATP catabolic process"/>
    <property type="evidence" value="ECO:0007669"/>
    <property type="project" value="TreeGrafter"/>
</dbReference>
<dbReference type="GO" id="GO:0047693">
    <property type="term" value="F:ATP diphosphatase activity"/>
    <property type="evidence" value="ECO:0007669"/>
    <property type="project" value="UniProtKB-EC"/>
</dbReference>
<dbReference type="AlphaFoldDB" id="A0A4Y7RTC8"/>
<dbReference type="EMBL" id="QFFZ01000008">
    <property type="protein sequence ID" value="TEB12258.1"/>
    <property type="molecule type" value="Genomic_DNA"/>
</dbReference>
<dbReference type="Pfam" id="PF00590">
    <property type="entry name" value="TP_methylase"/>
    <property type="match status" value="1"/>
</dbReference>
<dbReference type="OrthoDB" id="9808939at2"/>
<name>A0A4Y7RTC8_9FIRM</name>
<dbReference type="PIRSF" id="PIRSF002845">
    <property type="entry name" value="Ttrprl_mtas_MazG"/>
    <property type="match status" value="1"/>
</dbReference>
<feature type="domain" description="NTP pyrophosphohydrolase MazG-like" evidence="2">
    <location>
        <begin position="452"/>
        <end position="510"/>
    </location>
</feature>
<reference evidence="3 4" key="1">
    <citation type="journal article" date="2018" name="Environ. Microbiol.">
        <title>Novel energy conservation strategies and behaviour of Pelotomaculum schinkii driving syntrophic propionate catabolism.</title>
        <authorList>
            <person name="Hidalgo-Ahumada C.A.P."/>
            <person name="Nobu M.K."/>
            <person name="Narihiro T."/>
            <person name="Tamaki H."/>
            <person name="Liu W.T."/>
            <person name="Kamagata Y."/>
            <person name="Stams A.J.M."/>
            <person name="Imachi H."/>
            <person name="Sousa D.Z."/>
        </authorList>
    </citation>
    <scope>NUCLEOTIDE SEQUENCE [LARGE SCALE GENOMIC DNA]</scope>
    <source>
        <strain evidence="3 4">MGP</strain>
    </source>
</reference>
<dbReference type="RefSeq" id="WP_134213022.1">
    <property type="nucleotide sequence ID" value="NZ_QFFZ01000008.1"/>
</dbReference>
<dbReference type="CDD" id="cd11723">
    <property type="entry name" value="YabN_N_like"/>
    <property type="match status" value="1"/>
</dbReference>
<evidence type="ECO:0000313" key="3">
    <source>
        <dbReference type="EMBL" id="TEB12258.1"/>
    </source>
</evidence>
<dbReference type="Pfam" id="PF03819">
    <property type="entry name" value="MazG"/>
    <property type="match status" value="2"/>
</dbReference>
<dbReference type="InterPro" id="IPR011551">
    <property type="entry name" value="NTP_PyrPHydrolase_MazG"/>
</dbReference>
<dbReference type="GO" id="GO:0046081">
    <property type="term" value="P:dUTP catabolic process"/>
    <property type="evidence" value="ECO:0007669"/>
    <property type="project" value="TreeGrafter"/>
</dbReference>
<dbReference type="Gene3D" id="1.10.287.1080">
    <property type="entry name" value="MazG-like"/>
    <property type="match status" value="2"/>
</dbReference>
<sequence length="546" mass="60405">MSPKNKITIAGLGAGSPDSITMGVWKALKSSSCIMLRTGKHPVVDYLSREGISFSTFDYIYEEEAYFEQVYARIAAEIIRQALAGINVLYAVPGHPLVAEESVRLVIEKAEKDGLEVELLPAASFLDDLFTVLRLDPGRGLQVIDGLRLDQKPPLPAIAAVITQVYSRMVAADVKLSLLELYPPEHPVTVVRGAGIPGLERIKKIPLFELDRLEWVDHLTSVFVPEVSSEKWEMGREKWAVGCEENNGEKDGQAAVPAGDAELGEGVEVVQVYEDEDGVPEMTGETSLYPLDPLVNIMARLRGEGGCPWDREQDHRSLRPYLLEETYEVLEAIGEEDTYKICEELGDLLLQIVFHAQIANEESCFNMNDVVEGISEKMIRRHPHVFGSVAVKDSREVIINWEKIKAKEKAGNNPAGLLSGVAKSLPSLMRAAKLQEKAASVGFDWPDYRGALAKVSEEIVELESAISSGKPVETERELGDLLFSVVNLARLLGIDPETALLETSGKFIRRFAYIEKMAGLAGRDLSSCTLSELDKWWENAKKQEKI</sequence>
<keyword evidence="4" id="KW-1185">Reference proteome</keyword>
<dbReference type="GO" id="GO:0046076">
    <property type="term" value="P:dTTP catabolic process"/>
    <property type="evidence" value="ECO:0007669"/>
    <property type="project" value="TreeGrafter"/>
</dbReference>
<dbReference type="FunFam" id="1.10.287.1080:FF:000003">
    <property type="entry name" value="Nucleoside triphosphate pyrophosphohydrolase"/>
    <property type="match status" value="1"/>
</dbReference>
<dbReference type="InterPro" id="IPR035013">
    <property type="entry name" value="YabN_N"/>
</dbReference>
<organism evidence="3 4">
    <name type="scientific">Pelotomaculum propionicicum</name>
    <dbReference type="NCBI Taxonomy" id="258475"/>
    <lineage>
        <taxon>Bacteria</taxon>
        <taxon>Bacillati</taxon>
        <taxon>Bacillota</taxon>
        <taxon>Clostridia</taxon>
        <taxon>Eubacteriales</taxon>
        <taxon>Desulfotomaculaceae</taxon>
        <taxon>Pelotomaculum</taxon>
    </lineage>
</organism>
<evidence type="ECO:0000259" key="2">
    <source>
        <dbReference type="Pfam" id="PF03819"/>
    </source>
</evidence>
<evidence type="ECO:0000313" key="4">
    <source>
        <dbReference type="Proteomes" id="UP000297597"/>
    </source>
</evidence>
<dbReference type="GO" id="GO:0008168">
    <property type="term" value="F:methyltransferase activity"/>
    <property type="evidence" value="ECO:0007669"/>
    <property type="project" value="InterPro"/>
</dbReference>
<dbReference type="CDD" id="cd11529">
    <property type="entry name" value="NTP-PPase_MazG_Cterm"/>
    <property type="match status" value="1"/>
</dbReference>
<accession>A0A4Y7RTC8</accession>
<dbReference type="NCBIfam" id="NF007113">
    <property type="entry name" value="PRK09562.1"/>
    <property type="match status" value="1"/>
</dbReference>
<dbReference type="InterPro" id="IPR014777">
    <property type="entry name" value="4pyrrole_Mease_sub1"/>
</dbReference>
<comment type="caution">
    <text evidence="3">The sequence shown here is derived from an EMBL/GenBank/DDBJ whole genome shotgun (WGS) entry which is preliminary data.</text>
</comment>
<dbReference type="EC" id="3.6.1.8" evidence="3"/>
<protein>
    <submittedName>
        <fullName evidence="3">Nucleoside triphosphate pyrophosphohydrolase</fullName>
        <ecNumber evidence="3">3.6.1.8</ecNumber>
    </submittedName>
</protein>
<dbReference type="InterPro" id="IPR004518">
    <property type="entry name" value="MazG-like_dom"/>
</dbReference>
<proteinExistence type="predicted"/>
<dbReference type="PANTHER" id="PTHR30522:SF0">
    <property type="entry name" value="NUCLEOSIDE TRIPHOSPHATE PYROPHOSPHOHYDROLASE"/>
    <property type="match status" value="1"/>
</dbReference>
<dbReference type="SUPFAM" id="SSF53790">
    <property type="entry name" value="Tetrapyrrole methylase"/>
    <property type="match status" value="1"/>
</dbReference>
<dbReference type="InterPro" id="IPR048015">
    <property type="entry name" value="NTP-PPase_MazG-like_N"/>
</dbReference>
<dbReference type="InterPro" id="IPR000878">
    <property type="entry name" value="4pyrrol_Mease"/>
</dbReference>
<dbReference type="FunFam" id="1.10.287.1080:FF:000001">
    <property type="entry name" value="Nucleoside triphosphate pyrophosphohydrolase"/>
    <property type="match status" value="1"/>
</dbReference>
<dbReference type="Gene3D" id="3.40.1010.10">
    <property type="entry name" value="Cobalt-precorrin-4 Transmethylase, Domain 1"/>
    <property type="match status" value="1"/>
</dbReference>
<dbReference type="GO" id="GO:0006203">
    <property type="term" value="P:dGTP catabolic process"/>
    <property type="evidence" value="ECO:0007669"/>
    <property type="project" value="TreeGrafter"/>
</dbReference>